<evidence type="ECO:0000313" key="3">
    <source>
        <dbReference type="Proteomes" id="UP000598196"/>
    </source>
</evidence>
<keyword evidence="2" id="KW-0489">Methyltransferase</keyword>
<dbReference type="EMBL" id="BMLP01000004">
    <property type="protein sequence ID" value="GGO34183.1"/>
    <property type="molecule type" value="Genomic_DNA"/>
</dbReference>
<dbReference type="Pfam" id="PF01890">
    <property type="entry name" value="CbiG_C"/>
    <property type="match status" value="1"/>
</dbReference>
<protein>
    <submittedName>
        <fullName evidence="2">Precorrin methylase</fullName>
    </submittedName>
</protein>
<keyword evidence="3" id="KW-1185">Reference proteome</keyword>
<gene>
    <name evidence="2" type="primary">cobE</name>
    <name evidence="2" type="ORF">GCM10010991_24610</name>
</gene>
<dbReference type="GO" id="GO:0009236">
    <property type="term" value="P:cobalamin biosynthetic process"/>
    <property type="evidence" value="ECO:0007669"/>
    <property type="project" value="InterPro"/>
</dbReference>
<proteinExistence type="predicted"/>
<dbReference type="AlphaFoldDB" id="A0A918DDD8"/>
<evidence type="ECO:0000313" key="2">
    <source>
        <dbReference type="EMBL" id="GGO34183.1"/>
    </source>
</evidence>
<dbReference type="Proteomes" id="UP000598196">
    <property type="component" value="Unassembled WGS sequence"/>
</dbReference>
<dbReference type="InterPro" id="IPR002750">
    <property type="entry name" value="CobE/GbiG_C"/>
</dbReference>
<comment type="caution">
    <text evidence="2">The sequence shown here is derived from an EMBL/GenBank/DDBJ whole genome shotgun (WGS) entry which is preliminary data.</text>
</comment>
<feature type="domain" description="CobE/GbiG C-terminal" evidence="1">
    <location>
        <begin position="2"/>
        <end position="111"/>
    </location>
</feature>
<dbReference type="SUPFAM" id="SSF159664">
    <property type="entry name" value="CobE/GbiG C-terminal domain-like"/>
    <property type="match status" value="1"/>
</dbReference>
<dbReference type="InterPro" id="IPR036518">
    <property type="entry name" value="CobE/GbiG_C_sf"/>
</dbReference>
<name>A0A918DDD8_9RHOB</name>
<dbReference type="GO" id="GO:0008168">
    <property type="term" value="F:methyltransferase activity"/>
    <property type="evidence" value="ECO:0007669"/>
    <property type="project" value="UniProtKB-KW"/>
</dbReference>
<keyword evidence="2" id="KW-0808">Transferase</keyword>
<reference evidence="2 3" key="1">
    <citation type="journal article" date="2014" name="Int. J. Syst. Evol. Microbiol.">
        <title>Complete genome sequence of Corynebacterium casei LMG S-19264T (=DSM 44701T), isolated from a smear-ripened cheese.</title>
        <authorList>
            <consortium name="US DOE Joint Genome Institute (JGI-PGF)"/>
            <person name="Walter F."/>
            <person name="Albersmeier A."/>
            <person name="Kalinowski J."/>
            <person name="Ruckert C."/>
        </authorList>
    </citation>
    <scope>NUCLEOTIDE SEQUENCE [LARGE SCALE GENOMIC DNA]</scope>
    <source>
        <strain evidence="2 3">CGMCC 1.7029</strain>
    </source>
</reference>
<accession>A0A918DDD8</accession>
<dbReference type="GO" id="GO:0032259">
    <property type="term" value="P:methylation"/>
    <property type="evidence" value="ECO:0007669"/>
    <property type="project" value="UniProtKB-KW"/>
</dbReference>
<organism evidence="2 3">
    <name type="scientific">Gemmobacter aquaticus</name>
    <dbReference type="NCBI Taxonomy" id="490185"/>
    <lineage>
        <taxon>Bacteria</taxon>
        <taxon>Pseudomonadati</taxon>
        <taxon>Pseudomonadota</taxon>
        <taxon>Alphaproteobacteria</taxon>
        <taxon>Rhodobacterales</taxon>
        <taxon>Paracoccaceae</taxon>
        <taxon>Gemmobacter</taxon>
    </lineage>
</organism>
<evidence type="ECO:0000259" key="1">
    <source>
        <dbReference type="Pfam" id="PF01890"/>
    </source>
</evidence>
<dbReference type="Gene3D" id="3.30.420.180">
    <property type="entry name" value="CobE/GbiG C-terminal domain"/>
    <property type="match status" value="1"/>
</dbReference>
<sequence length="116" mass="11442">MIVAGIGLRASATAADLAAALTLAQHLPQALALPADKACHPALAALALPVHAVPLADLTRQDTSTPSPRQPARYGVGSVAEAAALAAAGPGARLLQPRTIAPGGRVTLALAEGHTP</sequence>